<evidence type="ECO:0000256" key="8">
    <source>
        <dbReference type="ARBA" id="ARBA00023065"/>
    </source>
</evidence>
<comment type="subcellular location">
    <subcellularLocation>
        <location evidence="2">Cell membrane</location>
        <topology evidence="2">Multi-pass membrane protein</topology>
    </subcellularLocation>
</comment>
<dbReference type="GO" id="GO:0006811">
    <property type="term" value="P:monoatomic ion transport"/>
    <property type="evidence" value="ECO:0007669"/>
    <property type="project" value="UniProtKB-KW"/>
</dbReference>
<evidence type="ECO:0000313" key="13">
    <source>
        <dbReference type="EMBL" id="JAC18378.1"/>
    </source>
</evidence>
<evidence type="ECO:0000256" key="11">
    <source>
        <dbReference type="ARBA" id="ARBA00032555"/>
    </source>
</evidence>
<evidence type="ECO:0000256" key="2">
    <source>
        <dbReference type="ARBA" id="ARBA00004651"/>
    </source>
</evidence>
<keyword evidence="9 12" id="KW-0472">Membrane</keyword>
<dbReference type="GO" id="GO:0005886">
    <property type="term" value="C:plasma membrane"/>
    <property type="evidence" value="ECO:0007669"/>
    <property type="project" value="UniProtKB-SubCell"/>
</dbReference>
<evidence type="ECO:0000256" key="4">
    <source>
        <dbReference type="ARBA" id="ARBA00022448"/>
    </source>
</evidence>
<feature type="transmembrane region" description="Helical" evidence="12">
    <location>
        <begin position="84"/>
        <end position="103"/>
    </location>
</feature>
<evidence type="ECO:0000256" key="5">
    <source>
        <dbReference type="ARBA" id="ARBA00022475"/>
    </source>
</evidence>
<dbReference type="InterPro" id="IPR036259">
    <property type="entry name" value="MFS_trans_sf"/>
</dbReference>
<dbReference type="PANTHER" id="PTHR23516">
    <property type="entry name" value="SAM (S-ADENOSYL METHIONINE) TRANSPORTER"/>
    <property type="match status" value="1"/>
</dbReference>
<feature type="transmembrane region" description="Helical" evidence="12">
    <location>
        <begin position="293"/>
        <end position="313"/>
    </location>
</feature>
<dbReference type="Pfam" id="PF05631">
    <property type="entry name" value="MFS_5"/>
    <property type="match status" value="1"/>
</dbReference>
<feature type="transmembrane region" description="Helical" evidence="12">
    <location>
        <begin position="52"/>
        <end position="72"/>
    </location>
</feature>
<reference evidence="13" key="1">
    <citation type="journal article" date="2014" name="PLoS Negl. Trop. Dis.">
        <title>An updated insight into the Sialotranscriptome of Triatoma infestans: developmental stage and geographic variations.</title>
        <authorList>
            <person name="Schwarz A."/>
            <person name="Medrano-Mercado N."/>
            <person name="Schaub G.A."/>
            <person name="Struchiner C.J."/>
            <person name="Bargues M.D."/>
            <person name="Levy M.Z."/>
            <person name="Ribeiro J.M."/>
        </authorList>
    </citation>
    <scope>NUCLEOTIDE SEQUENCE</scope>
    <source>
        <strain evidence="13">Chile</strain>
        <tissue evidence="13">Salivary glands</tissue>
    </source>
</reference>
<dbReference type="Gene3D" id="1.20.1250.20">
    <property type="entry name" value="MFS general substrate transporter like domains"/>
    <property type="match status" value="1"/>
</dbReference>
<dbReference type="SUPFAM" id="SSF103473">
    <property type="entry name" value="MFS general substrate transporter"/>
    <property type="match status" value="1"/>
</dbReference>
<comment type="function">
    <text evidence="1">Mediates high-affinity intracellular uptake of the rare oligo-element molybdenum.</text>
</comment>
<feature type="transmembrane region" description="Helical" evidence="12">
    <location>
        <begin position="182"/>
        <end position="201"/>
    </location>
</feature>
<keyword evidence="13" id="KW-0762">Sugar transport</keyword>
<feature type="transmembrane region" description="Helical" evidence="12">
    <location>
        <begin position="139"/>
        <end position="161"/>
    </location>
</feature>
<feature type="transmembrane region" description="Helical" evidence="12">
    <location>
        <begin position="430"/>
        <end position="451"/>
    </location>
</feature>
<name>A0A023FBR6_TRIIF</name>
<proteinExistence type="evidence at transcript level"/>
<feature type="transmembrane region" description="Helical" evidence="12">
    <location>
        <begin position="259"/>
        <end position="281"/>
    </location>
</feature>
<dbReference type="AlphaFoldDB" id="A0A023FBR6"/>
<sequence length="478" mass="53850">MVHPLFNATVKKWKTLKRHVEKAIVGAAVATDKKSHSLIEPHNVHYKNLQRCYLLALYFATFADWLQGPYVYKLYKDYGYEDDSIALLYIAGFGSSCVFGAVVGQLADHYGRKNLCTIFAILYSVCCLTKTSNRFTLLLVGRVLGGISTSILFTTFEAWYVNEHLNFYKLPVEWLNTTFTKATFYNGLSAIVAGLVAQVLAEYFGPVSPFLMAIPFLMASLLIIQSTWKEHISLNKSQTHSLHKELFSPLKYLIEHDCLLLYLAMVQSIFESALYMFVFSWTPILAVLSPPLGLVFSIFMICVMVGSKTYAWFVSKGRYQSHSVLIGACTVATVSFFIVTLSLTNIVNHVHEHTTIKPMSVVCFIAFLVYEFSVGIYYPAVGYLRSRTVPEEFRATLSNWFRVPMNLVTCISLTLNYGSDSKDVSGLKKFQFVFALCSILMIGSVASATVFSKKYSKKVVHDELQETRLGKTQNTETV</sequence>
<protein>
    <recommendedName>
        <fullName evidence="3">Molybdate-anion transporter</fullName>
    </recommendedName>
    <alternativeName>
        <fullName evidence="10">Major facilitator superfamily domain-containing protein 5</fullName>
    </alternativeName>
    <alternativeName>
        <fullName evidence="11">Molybdate transporter 2 homolog</fullName>
    </alternativeName>
</protein>
<dbReference type="CDD" id="cd17487">
    <property type="entry name" value="MFS_MFSD5_like"/>
    <property type="match status" value="1"/>
</dbReference>
<dbReference type="PANTHER" id="PTHR23516:SF1">
    <property type="entry name" value="MOLYBDATE-ANION TRANSPORTER"/>
    <property type="match status" value="1"/>
</dbReference>
<accession>A0A023FBR6</accession>
<evidence type="ECO:0000256" key="6">
    <source>
        <dbReference type="ARBA" id="ARBA00022692"/>
    </source>
</evidence>
<keyword evidence="4" id="KW-0813">Transport</keyword>
<evidence type="ECO:0000256" key="3">
    <source>
        <dbReference type="ARBA" id="ARBA00021242"/>
    </source>
</evidence>
<feature type="transmembrane region" description="Helical" evidence="12">
    <location>
        <begin position="207"/>
        <end position="228"/>
    </location>
</feature>
<keyword evidence="6 12" id="KW-0812">Transmembrane</keyword>
<evidence type="ECO:0000256" key="12">
    <source>
        <dbReference type="SAM" id="Phobius"/>
    </source>
</evidence>
<organism evidence="13">
    <name type="scientific">Triatoma infestans</name>
    <name type="common">Assassin bug</name>
    <dbReference type="NCBI Taxonomy" id="30076"/>
    <lineage>
        <taxon>Eukaryota</taxon>
        <taxon>Metazoa</taxon>
        <taxon>Ecdysozoa</taxon>
        <taxon>Arthropoda</taxon>
        <taxon>Hexapoda</taxon>
        <taxon>Insecta</taxon>
        <taxon>Pterygota</taxon>
        <taxon>Neoptera</taxon>
        <taxon>Paraneoptera</taxon>
        <taxon>Hemiptera</taxon>
        <taxon>Heteroptera</taxon>
        <taxon>Panheteroptera</taxon>
        <taxon>Cimicomorpha</taxon>
        <taxon>Reduviidae</taxon>
        <taxon>Triatominae</taxon>
        <taxon>Triatoma</taxon>
    </lineage>
</organism>
<evidence type="ECO:0000256" key="10">
    <source>
        <dbReference type="ARBA" id="ARBA00030646"/>
    </source>
</evidence>
<evidence type="ECO:0000256" key="7">
    <source>
        <dbReference type="ARBA" id="ARBA00022989"/>
    </source>
</evidence>
<keyword evidence="7 12" id="KW-1133">Transmembrane helix</keyword>
<feature type="transmembrane region" description="Helical" evidence="12">
    <location>
        <begin position="325"/>
        <end position="347"/>
    </location>
</feature>
<dbReference type="EMBL" id="GBBI01000334">
    <property type="protein sequence ID" value="JAC18378.1"/>
    <property type="molecule type" value="mRNA"/>
</dbReference>
<evidence type="ECO:0000256" key="9">
    <source>
        <dbReference type="ARBA" id="ARBA00023136"/>
    </source>
</evidence>
<dbReference type="GO" id="GO:0015098">
    <property type="term" value="F:molybdate ion transmembrane transporter activity"/>
    <property type="evidence" value="ECO:0007669"/>
    <property type="project" value="InterPro"/>
</dbReference>
<keyword evidence="8" id="KW-0406">Ion transport</keyword>
<keyword evidence="5" id="KW-1003">Cell membrane</keyword>
<feature type="transmembrane region" description="Helical" evidence="12">
    <location>
        <begin position="359"/>
        <end position="378"/>
    </location>
</feature>
<evidence type="ECO:0000256" key="1">
    <source>
        <dbReference type="ARBA" id="ARBA00003019"/>
    </source>
</evidence>
<dbReference type="InterPro" id="IPR008509">
    <property type="entry name" value="MOT2/MFSD5"/>
</dbReference>